<gene>
    <name evidence="2" type="ORF">LITE_LOCUS34652</name>
</gene>
<organism evidence="2 3">
    <name type="scientific">Linum tenue</name>
    <dbReference type="NCBI Taxonomy" id="586396"/>
    <lineage>
        <taxon>Eukaryota</taxon>
        <taxon>Viridiplantae</taxon>
        <taxon>Streptophyta</taxon>
        <taxon>Embryophyta</taxon>
        <taxon>Tracheophyta</taxon>
        <taxon>Spermatophyta</taxon>
        <taxon>Magnoliopsida</taxon>
        <taxon>eudicotyledons</taxon>
        <taxon>Gunneridae</taxon>
        <taxon>Pentapetalae</taxon>
        <taxon>rosids</taxon>
        <taxon>fabids</taxon>
        <taxon>Malpighiales</taxon>
        <taxon>Linaceae</taxon>
        <taxon>Linum</taxon>
    </lineage>
</organism>
<sequence length="70" mass="8233">REGEEKWRKAGKGVFGIGFWATYFCDLWCRALALPHRWFYLAEWTGRRRRREGKRGKGKGKGWVSVSVTV</sequence>
<evidence type="ECO:0000256" key="1">
    <source>
        <dbReference type="SAM" id="MobiDB-lite"/>
    </source>
</evidence>
<feature type="non-terminal residue" evidence="2">
    <location>
        <position position="1"/>
    </location>
</feature>
<dbReference type="AlphaFoldDB" id="A0AAV0NRI4"/>
<reference evidence="2" key="1">
    <citation type="submission" date="2022-08" db="EMBL/GenBank/DDBJ databases">
        <authorList>
            <person name="Gutierrez-Valencia J."/>
        </authorList>
    </citation>
    <scope>NUCLEOTIDE SEQUENCE</scope>
</reference>
<dbReference type="Proteomes" id="UP001154282">
    <property type="component" value="Unassembled WGS sequence"/>
</dbReference>
<proteinExistence type="predicted"/>
<protein>
    <submittedName>
        <fullName evidence="2">Uncharacterized protein</fullName>
    </submittedName>
</protein>
<name>A0AAV0NRI4_9ROSI</name>
<feature type="compositionally biased region" description="Basic residues" evidence="1">
    <location>
        <begin position="48"/>
        <end position="60"/>
    </location>
</feature>
<evidence type="ECO:0000313" key="3">
    <source>
        <dbReference type="Proteomes" id="UP001154282"/>
    </source>
</evidence>
<accession>A0AAV0NRI4</accession>
<evidence type="ECO:0000313" key="2">
    <source>
        <dbReference type="EMBL" id="CAI0460808.1"/>
    </source>
</evidence>
<feature type="region of interest" description="Disordered" evidence="1">
    <location>
        <begin position="48"/>
        <end position="70"/>
    </location>
</feature>
<comment type="caution">
    <text evidence="2">The sequence shown here is derived from an EMBL/GenBank/DDBJ whole genome shotgun (WGS) entry which is preliminary data.</text>
</comment>
<dbReference type="EMBL" id="CAMGYJ010000008">
    <property type="protein sequence ID" value="CAI0460808.1"/>
    <property type="molecule type" value="Genomic_DNA"/>
</dbReference>
<keyword evidence="3" id="KW-1185">Reference proteome</keyword>